<feature type="region of interest" description="Disordered" evidence="1">
    <location>
        <begin position="18"/>
        <end position="46"/>
    </location>
</feature>
<gene>
    <name evidence="2" type="ORF">RO3G_02481</name>
</gene>
<sequence length="46" mass="5481">MNLLAQLNILAQQVFKPGNGQQKRVHEKNQWYPNENQPYQKEESQL</sequence>
<proteinExistence type="predicted"/>
<organism evidence="2 3">
    <name type="scientific">Rhizopus delemar (strain RA 99-880 / ATCC MYA-4621 / FGSC 9543 / NRRL 43880)</name>
    <name type="common">Mucormycosis agent</name>
    <name type="synonym">Rhizopus arrhizus var. delemar</name>
    <dbReference type="NCBI Taxonomy" id="246409"/>
    <lineage>
        <taxon>Eukaryota</taxon>
        <taxon>Fungi</taxon>
        <taxon>Fungi incertae sedis</taxon>
        <taxon>Mucoromycota</taxon>
        <taxon>Mucoromycotina</taxon>
        <taxon>Mucoromycetes</taxon>
        <taxon>Mucorales</taxon>
        <taxon>Mucorineae</taxon>
        <taxon>Rhizopodaceae</taxon>
        <taxon>Rhizopus</taxon>
    </lineage>
</organism>
<keyword evidence="3" id="KW-1185">Reference proteome</keyword>
<evidence type="ECO:0000313" key="2">
    <source>
        <dbReference type="EMBL" id="EIE77777.1"/>
    </source>
</evidence>
<dbReference type="GeneID" id="93609453"/>
<dbReference type="InParanoid" id="I1BNJ7"/>
<dbReference type="VEuPathDB" id="FungiDB:RO3G_02481"/>
<dbReference type="Proteomes" id="UP000009138">
    <property type="component" value="Unassembled WGS sequence"/>
</dbReference>
<reference evidence="2 3" key="1">
    <citation type="journal article" date="2009" name="PLoS Genet.">
        <title>Genomic analysis of the basal lineage fungus Rhizopus oryzae reveals a whole-genome duplication.</title>
        <authorList>
            <person name="Ma L.-J."/>
            <person name="Ibrahim A.S."/>
            <person name="Skory C."/>
            <person name="Grabherr M.G."/>
            <person name="Burger G."/>
            <person name="Butler M."/>
            <person name="Elias M."/>
            <person name="Idnurm A."/>
            <person name="Lang B.F."/>
            <person name="Sone T."/>
            <person name="Abe A."/>
            <person name="Calvo S.E."/>
            <person name="Corrochano L.M."/>
            <person name="Engels R."/>
            <person name="Fu J."/>
            <person name="Hansberg W."/>
            <person name="Kim J.-M."/>
            <person name="Kodira C.D."/>
            <person name="Koehrsen M.J."/>
            <person name="Liu B."/>
            <person name="Miranda-Saavedra D."/>
            <person name="O'Leary S."/>
            <person name="Ortiz-Castellanos L."/>
            <person name="Poulter R."/>
            <person name="Rodriguez-Romero J."/>
            <person name="Ruiz-Herrera J."/>
            <person name="Shen Y.-Q."/>
            <person name="Zeng Q."/>
            <person name="Galagan J."/>
            <person name="Birren B.W."/>
            <person name="Cuomo C.A."/>
            <person name="Wickes B.L."/>
        </authorList>
    </citation>
    <scope>NUCLEOTIDE SEQUENCE [LARGE SCALE GENOMIC DNA]</scope>
    <source>
        <strain evidence="3">RA 99-880 / ATCC MYA-4621 / FGSC 9543 / NRRL 43880</strain>
    </source>
</reference>
<protein>
    <submittedName>
        <fullName evidence="2">Uncharacterized protein</fullName>
    </submittedName>
</protein>
<dbReference type="AlphaFoldDB" id="I1BNJ7"/>
<accession>I1BNJ7</accession>
<name>I1BNJ7_RHIO9</name>
<dbReference type="EMBL" id="CH476733">
    <property type="protein sequence ID" value="EIE77777.1"/>
    <property type="molecule type" value="Genomic_DNA"/>
</dbReference>
<dbReference type="RefSeq" id="XP_067513173.1">
    <property type="nucleotide sequence ID" value="XM_067657072.1"/>
</dbReference>
<evidence type="ECO:0000313" key="3">
    <source>
        <dbReference type="Proteomes" id="UP000009138"/>
    </source>
</evidence>
<evidence type="ECO:0000256" key="1">
    <source>
        <dbReference type="SAM" id="MobiDB-lite"/>
    </source>
</evidence>